<feature type="region of interest" description="Disordered" evidence="1">
    <location>
        <begin position="13"/>
        <end position="32"/>
    </location>
</feature>
<sequence>MWLVRTRQLHQHHKSYRNHSNVSQGPEYWGSTNTRLRTKRDKVFHPKLRFQNKRVESLDDVYLLVQDPFCESKQKPLHCSSSGQSLPGSPQNVPYLSIKTKDAWLITMEQLK</sequence>
<evidence type="ECO:0000313" key="2">
    <source>
        <dbReference type="EMBL" id="CCI43751.1"/>
    </source>
</evidence>
<feature type="compositionally biased region" description="Polar residues" evidence="1">
    <location>
        <begin position="18"/>
        <end position="32"/>
    </location>
</feature>
<protein>
    <submittedName>
        <fullName evidence="2">Uncharacterized protein</fullName>
    </submittedName>
</protein>
<dbReference type="AlphaFoldDB" id="A0A024GA50"/>
<comment type="caution">
    <text evidence="2">The sequence shown here is derived from an EMBL/GenBank/DDBJ whole genome shotgun (WGS) entry which is preliminary data.</text>
</comment>
<dbReference type="Proteomes" id="UP000053237">
    <property type="component" value="Unassembled WGS sequence"/>
</dbReference>
<reference evidence="2 3" key="1">
    <citation type="submission" date="2012-05" db="EMBL/GenBank/DDBJ databases">
        <title>Recombination and specialization in a pathogen metapopulation.</title>
        <authorList>
            <person name="Gardiner A."/>
            <person name="Kemen E."/>
            <person name="Schultz-Larsen T."/>
            <person name="MacLean D."/>
            <person name="Van Oosterhout C."/>
            <person name="Jones J.D.G."/>
        </authorList>
    </citation>
    <scope>NUCLEOTIDE SEQUENCE [LARGE SCALE GENOMIC DNA]</scope>
    <source>
        <strain evidence="2 3">Ac Nc2</strain>
    </source>
</reference>
<name>A0A024GA50_9STRA</name>
<gene>
    <name evidence="2" type="ORF">BN9_045350</name>
</gene>
<dbReference type="EMBL" id="CAIX01000055">
    <property type="protein sequence ID" value="CCI43751.1"/>
    <property type="molecule type" value="Genomic_DNA"/>
</dbReference>
<evidence type="ECO:0000256" key="1">
    <source>
        <dbReference type="SAM" id="MobiDB-lite"/>
    </source>
</evidence>
<dbReference type="InParanoid" id="A0A024GA50"/>
<proteinExistence type="predicted"/>
<accession>A0A024GA50</accession>
<keyword evidence="3" id="KW-1185">Reference proteome</keyword>
<organism evidence="2 3">
    <name type="scientific">Albugo candida</name>
    <dbReference type="NCBI Taxonomy" id="65357"/>
    <lineage>
        <taxon>Eukaryota</taxon>
        <taxon>Sar</taxon>
        <taxon>Stramenopiles</taxon>
        <taxon>Oomycota</taxon>
        <taxon>Peronosporomycetes</taxon>
        <taxon>Albuginales</taxon>
        <taxon>Albuginaceae</taxon>
        <taxon>Albugo</taxon>
    </lineage>
</organism>
<evidence type="ECO:0000313" key="3">
    <source>
        <dbReference type="Proteomes" id="UP000053237"/>
    </source>
</evidence>